<dbReference type="Gene3D" id="3.40.50.1820">
    <property type="entry name" value="alpha/beta hydrolase"/>
    <property type="match status" value="2"/>
</dbReference>
<name>A0ABV3DEE7_9ACTN</name>
<dbReference type="SUPFAM" id="SSF53474">
    <property type="entry name" value="alpha/beta-Hydrolases"/>
    <property type="match status" value="2"/>
</dbReference>
<proteinExistence type="predicted"/>
<dbReference type="RefSeq" id="WP_358352462.1">
    <property type="nucleotide sequence ID" value="NZ_JBEZFP010000021.1"/>
</dbReference>
<gene>
    <name evidence="2" type="ORF">AB0C36_11165</name>
</gene>
<protein>
    <submittedName>
        <fullName evidence="2">Alpha/beta fold hydrolase</fullName>
    </submittedName>
</protein>
<sequence length="533" mass="54975">MTAYVLVSGPFTDGSVWREVADRLREAGARVHPVTLTGQGDRRDPAGPGTDLETHIADVLRAFEQCDADGVVVVGHGYAIHPVLGAADRCPERVARVVYLDAGMARSGDAPLELLPLQGLRDELRARVDGGEPGDPVAPPAPGEWQLWGSTDGLSSADLAELSRRAAPQPAGTLLQPLVLSGAVDALPTTGVLCTSSGANIALLESVLSLGDAGLRTLVDRQVTFFELATGHWPMLTAPDELADVLLRATAGEGHVLAAPEDGREPGHLKGFLLDVPPGPRERIGAVDLHLPATVSPRPAVVFVHGGPVPPDAAVTPRDWPGLVGYARLAASLGAVGAVVEHRLHGLGDFDRSAADVAAAVEQVRAHPRVDGDRIALWFLSAGGLLSTDWLAAPPEWLGCVAVSYPVLAPLPNWGLSDSRFRPADALGGVGRLPVVLTRVELEHPAIAATVAEFVAAAESVGADLEVVDVPQAHHGFETIDHTDAARAAVWRSMGSVLGHLGIPVAPADATGGVPGSGASGFDVSGAGGPVAV</sequence>
<dbReference type="GO" id="GO:0016787">
    <property type="term" value="F:hydrolase activity"/>
    <property type="evidence" value="ECO:0007669"/>
    <property type="project" value="UniProtKB-KW"/>
</dbReference>
<dbReference type="Proteomes" id="UP001551482">
    <property type="component" value="Unassembled WGS sequence"/>
</dbReference>
<dbReference type="PANTHER" id="PTHR37017">
    <property type="entry name" value="AB HYDROLASE-1 DOMAIN-CONTAINING PROTEIN-RELATED"/>
    <property type="match status" value="1"/>
</dbReference>
<evidence type="ECO:0000313" key="3">
    <source>
        <dbReference type="Proteomes" id="UP001551482"/>
    </source>
</evidence>
<dbReference type="InterPro" id="IPR029058">
    <property type="entry name" value="AB_hydrolase_fold"/>
</dbReference>
<dbReference type="PANTHER" id="PTHR37017:SF11">
    <property type="entry name" value="ESTERASE_LIPASE_THIOESTERASE DOMAIN-CONTAINING PROTEIN"/>
    <property type="match status" value="1"/>
</dbReference>
<feature type="domain" description="AB hydrolase-1" evidence="1">
    <location>
        <begin position="5"/>
        <end position="245"/>
    </location>
</feature>
<dbReference type="InterPro" id="IPR000073">
    <property type="entry name" value="AB_hydrolase_1"/>
</dbReference>
<keyword evidence="2" id="KW-0378">Hydrolase</keyword>
<evidence type="ECO:0000259" key="1">
    <source>
        <dbReference type="Pfam" id="PF12697"/>
    </source>
</evidence>
<comment type="caution">
    <text evidence="2">The sequence shown here is derived from an EMBL/GenBank/DDBJ whole genome shotgun (WGS) entry which is preliminary data.</text>
</comment>
<evidence type="ECO:0000313" key="2">
    <source>
        <dbReference type="EMBL" id="MEU8134061.1"/>
    </source>
</evidence>
<reference evidence="2 3" key="1">
    <citation type="submission" date="2024-06" db="EMBL/GenBank/DDBJ databases">
        <title>The Natural Products Discovery Center: Release of the First 8490 Sequenced Strains for Exploring Actinobacteria Biosynthetic Diversity.</title>
        <authorList>
            <person name="Kalkreuter E."/>
            <person name="Kautsar S.A."/>
            <person name="Yang D."/>
            <person name="Bader C.D."/>
            <person name="Teijaro C.N."/>
            <person name="Fluegel L."/>
            <person name="Davis C.M."/>
            <person name="Simpson J.R."/>
            <person name="Lauterbach L."/>
            <person name="Steele A.D."/>
            <person name="Gui C."/>
            <person name="Meng S."/>
            <person name="Li G."/>
            <person name="Viehrig K."/>
            <person name="Ye F."/>
            <person name="Su P."/>
            <person name="Kiefer A.F."/>
            <person name="Nichols A."/>
            <person name="Cepeda A.J."/>
            <person name="Yan W."/>
            <person name="Fan B."/>
            <person name="Jiang Y."/>
            <person name="Adhikari A."/>
            <person name="Zheng C.-J."/>
            <person name="Schuster L."/>
            <person name="Cowan T.M."/>
            <person name="Smanski M.J."/>
            <person name="Chevrette M.G."/>
            <person name="De Carvalho L.P.S."/>
            <person name="Shen B."/>
        </authorList>
    </citation>
    <scope>NUCLEOTIDE SEQUENCE [LARGE SCALE GENOMIC DNA]</scope>
    <source>
        <strain evidence="2 3">NPDC048946</strain>
    </source>
</reference>
<dbReference type="EMBL" id="JBEZFP010000021">
    <property type="protein sequence ID" value="MEU8134061.1"/>
    <property type="molecule type" value="Genomic_DNA"/>
</dbReference>
<dbReference type="InterPro" id="IPR052897">
    <property type="entry name" value="Sec-Metab_Biosynth_Hydrolase"/>
</dbReference>
<accession>A0ABV3DEE7</accession>
<keyword evidence="3" id="KW-1185">Reference proteome</keyword>
<organism evidence="2 3">
    <name type="scientific">Streptodolium elevatio</name>
    <dbReference type="NCBI Taxonomy" id="3157996"/>
    <lineage>
        <taxon>Bacteria</taxon>
        <taxon>Bacillati</taxon>
        <taxon>Actinomycetota</taxon>
        <taxon>Actinomycetes</taxon>
        <taxon>Kitasatosporales</taxon>
        <taxon>Streptomycetaceae</taxon>
        <taxon>Streptodolium</taxon>
    </lineage>
</organism>
<dbReference type="Pfam" id="PF12697">
    <property type="entry name" value="Abhydrolase_6"/>
    <property type="match status" value="1"/>
</dbReference>